<dbReference type="Proteomes" id="UP000472270">
    <property type="component" value="Unassembled WGS sequence"/>
</dbReference>
<feature type="compositionally biased region" description="Basic and acidic residues" evidence="1">
    <location>
        <begin position="362"/>
        <end position="408"/>
    </location>
</feature>
<dbReference type="InterPro" id="IPR029400">
    <property type="entry name" value="TINF2_N"/>
</dbReference>
<feature type="region of interest" description="Disordered" evidence="1">
    <location>
        <begin position="302"/>
        <end position="327"/>
    </location>
</feature>
<feature type="compositionally biased region" description="Polar residues" evidence="1">
    <location>
        <begin position="250"/>
        <end position="267"/>
    </location>
</feature>
<sequence length="601" mass="67063">MKTATDTMNEDTPLPLSALRLIAPPLRLMSAAMWKVMLQRDAVHYGKLEETITSLCETVPGLLHYRHQARLTIGLQALMILEVLRQSDPPDAQHVLQELHKLQESSIPIGKRNDQKVEEAKRNFQTLVHSLLKNAASRKQFFKEEFHLHYGENYVANLEKLLWEFLIRLDKLLPIPDLSQTVSWLSGAPAVLEECARSASQPQLLRTLLQHERCLGHLCSASLLSSTGDVILSSLSLPLSGRVLQTIQSESTSLSNRVTNPAPSTPRTTRRAVKEAQSQLAPVIGSTSNDILQKNNEKVASLGQEVETASEMSRNTRSKQRSCSKKHILEKDPEEYFVGNMLVTVISQSSGSEVEEEEEGSKEEINGRKGSSERANKLPKKTEVRNGKRGEDVTRKYSTRRNSEAIESHQEAEMSALLISCMKRQLRVVIHRLNDNDLPVCPIHLSDEKKNTKSPCQPPSKDSMGNSDSVMRKRKCIDLSSTPEKHLTLSVNKPTSTCSPCIPLVLHLPVGSPGNYSLSFFCLLYARGVGFGFSSILETPSPSVKSSDDIVGDSDDERTDDVKRKVFSQQYCKTKNGTYVPTLREFWNPVFCSTLSPGSRH</sequence>
<dbReference type="Pfam" id="PF14973">
    <property type="entry name" value="TINF2_N"/>
    <property type="match status" value="1"/>
</dbReference>
<dbReference type="InterPro" id="IPR039098">
    <property type="entry name" value="TINF2"/>
</dbReference>
<dbReference type="GO" id="GO:0016233">
    <property type="term" value="P:telomere capping"/>
    <property type="evidence" value="ECO:0007669"/>
    <property type="project" value="InterPro"/>
</dbReference>
<keyword evidence="4" id="KW-1185">Reference proteome</keyword>
<feature type="compositionally biased region" description="Basic residues" evidence="1">
    <location>
        <begin position="316"/>
        <end position="327"/>
    </location>
</feature>
<feature type="region of interest" description="Disordered" evidence="1">
    <location>
        <begin position="448"/>
        <end position="471"/>
    </location>
</feature>
<dbReference type="GO" id="GO:0042162">
    <property type="term" value="F:telomeric DNA binding"/>
    <property type="evidence" value="ECO:0007669"/>
    <property type="project" value="TreeGrafter"/>
</dbReference>
<dbReference type="GO" id="GO:1904356">
    <property type="term" value="P:regulation of telomere maintenance via telomere lengthening"/>
    <property type="evidence" value="ECO:0007669"/>
    <property type="project" value="TreeGrafter"/>
</dbReference>
<evidence type="ECO:0000313" key="4">
    <source>
        <dbReference type="Proteomes" id="UP000472270"/>
    </source>
</evidence>
<dbReference type="Ensembl" id="ENSSRHT00000062846.1">
    <property type="protein sequence ID" value="ENSSRHP00000061153.1"/>
    <property type="gene ID" value="ENSSRHG00000030535.1"/>
</dbReference>
<organism evidence="3 4">
    <name type="scientific">Sinocyclocheilus rhinocerous</name>
    <dbReference type="NCBI Taxonomy" id="307959"/>
    <lineage>
        <taxon>Eukaryota</taxon>
        <taxon>Metazoa</taxon>
        <taxon>Chordata</taxon>
        <taxon>Craniata</taxon>
        <taxon>Vertebrata</taxon>
        <taxon>Euteleostomi</taxon>
        <taxon>Actinopterygii</taxon>
        <taxon>Neopterygii</taxon>
        <taxon>Teleostei</taxon>
        <taxon>Ostariophysi</taxon>
        <taxon>Cypriniformes</taxon>
        <taxon>Cyprinidae</taxon>
        <taxon>Cyprininae</taxon>
        <taxon>Sinocyclocheilus</taxon>
    </lineage>
</organism>
<dbReference type="PANTHER" id="PTHR15512">
    <property type="entry name" value="TERF1-INTERACTING NUCLEAR FACTOR 2"/>
    <property type="match status" value="1"/>
</dbReference>
<dbReference type="GO" id="GO:0070187">
    <property type="term" value="C:shelterin complex"/>
    <property type="evidence" value="ECO:0007669"/>
    <property type="project" value="InterPro"/>
</dbReference>
<accession>A0A673K683</accession>
<evidence type="ECO:0000259" key="2">
    <source>
        <dbReference type="Pfam" id="PF14973"/>
    </source>
</evidence>
<feature type="region of interest" description="Disordered" evidence="1">
    <location>
        <begin position="348"/>
        <end position="408"/>
    </location>
</feature>
<feature type="region of interest" description="Disordered" evidence="1">
    <location>
        <begin position="250"/>
        <end position="270"/>
    </location>
</feature>
<evidence type="ECO:0000313" key="3">
    <source>
        <dbReference type="Ensembl" id="ENSSRHP00000061153.1"/>
    </source>
</evidence>
<name>A0A673K683_9TELE</name>
<protein>
    <submittedName>
        <fullName evidence="3">Uncharacterized LOC107753984</fullName>
    </submittedName>
</protein>
<dbReference type="AlphaFoldDB" id="A0A673K683"/>
<proteinExistence type="predicted"/>
<dbReference type="PANTHER" id="PTHR15512:SF0">
    <property type="entry name" value="TERF1-INTERACTING NUCLEAR FACTOR 2"/>
    <property type="match status" value="1"/>
</dbReference>
<dbReference type="CDD" id="cd11657">
    <property type="entry name" value="TIN2_N"/>
    <property type="match status" value="1"/>
</dbReference>
<reference evidence="3" key="1">
    <citation type="submission" date="2025-08" db="UniProtKB">
        <authorList>
            <consortium name="Ensembl"/>
        </authorList>
    </citation>
    <scope>IDENTIFICATION</scope>
</reference>
<gene>
    <name evidence="3" type="primary">LOC107753984</name>
</gene>
<feature type="domain" description="TERF1-interacting nuclear factor 2 N-terminal" evidence="2">
    <location>
        <begin position="34"/>
        <end position="180"/>
    </location>
</feature>
<evidence type="ECO:0000256" key="1">
    <source>
        <dbReference type="SAM" id="MobiDB-lite"/>
    </source>
</evidence>
<reference evidence="3" key="2">
    <citation type="submission" date="2025-09" db="UniProtKB">
        <authorList>
            <consortium name="Ensembl"/>
        </authorList>
    </citation>
    <scope>IDENTIFICATION</scope>
</reference>